<dbReference type="PATRIC" id="fig|187330.3.peg.103"/>
<dbReference type="Proteomes" id="UP000037848">
    <property type="component" value="Unassembled WGS sequence"/>
</dbReference>
<accession>A0A0N1MWJ7</accession>
<keyword evidence="2" id="KW-1185">Reference proteome</keyword>
<dbReference type="EMBL" id="LHPH01000001">
    <property type="protein sequence ID" value="KPH65450.1"/>
    <property type="molecule type" value="Genomic_DNA"/>
</dbReference>
<name>A0A0N1MWJ7_9GAMM</name>
<organism evidence="1 2">
    <name type="scientific">Pseudoalteromonas porphyrae</name>
    <dbReference type="NCBI Taxonomy" id="187330"/>
    <lineage>
        <taxon>Bacteria</taxon>
        <taxon>Pseudomonadati</taxon>
        <taxon>Pseudomonadota</taxon>
        <taxon>Gammaproteobacteria</taxon>
        <taxon>Alteromonadales</taxon>
        <taxon>Pseudoalteromonadaceae</taxon>
        <taxon>Pseudoalteromonas</taxon>
    </lineage>
</organism>
<reference evidence="1 2" key="1">
    <citation type="submission" date="2015-08" db="EMBL/GenBank/DDBJ databases">
        <title>Draft Genome Sequence of Pseudoalteromonas porphyrae UCD-SED14.</title>
        <authorList>
            <person name="Coil D.A."/>
            <person name="Jospin G."/>
            <person name="Lee R.D."/>
            <person name="Eisen J.A."/>
        </authorList>
    </citation>
    <scope>NUCLEOTIDE SEQUENCE [LARGE SCALE GENOMIC DNA]</scope>
    <source>
        <strain evidence="1 2">UCD-SED14</strain>
    </source>
</reference>
<dbReference type="Gene3D" id="3.30.870.10">
    <property type="entry name" value="Endonuclease Chain A"/>
    <property type="match status" value="1"/>
</dbReference>
<dbReference type="RefSeq" id="WP_054452314.1">
    <property type="nucleotide sequence ID" value="NZ_LHPH01000001.1"/>
</dbReference>
<evidence type="ECO:0000313" key="2">
    <source>
        <dbReference type="Proteomes" id="UP000037848"/>
    </source>
</evidence>
<evidence type="ECO:0000313" key="1">
    <source>
        <dbReference type="EMBL" id="KPH65450.1"/>
    </source>
</evidence>
<dbReference type="AlphaFoldDB" id="A0A0N1MWJ7"/>
<protein>
    <submittedName>
        <fullName evidence="1">Uncharacterized protein</fullName>
    </submittedName>
</protein>
<dbReference type="OrthoDB" id="7816374at2"/>
<sequence length="665" mass="74762">MSNPLPLSLSAYFVPPTDCIGEFGLLTGYSADTHFFNDALDKFTQTIKSQRAYEGSGYLAMMLDPNHHQISAVDCPGLVHLAAKSNTEKKFRLLHAKVALLLFKNKLTEQKIIRVIVSTGNWTRQTIEDSLDMVWSIDYEVAYSDNHQVQTDIAKVNDFINHTLTFFNIDILNSVRIENKATATATAIATATATALRFKHYQHVLGEIKPVKNVQPRFFDNTKQALITQLPHLIKTHSNNTKCNYLALGSGFYEGGDNKSKVPKVISEIEKVLQQAGLLTKTAEKDIYVNPDNCQLVAQTLDILNTNDWSVRPAYDAVYQSKNYRRSLHAKFIFSAKNGSDDICKRSWLYLGSGNLTTPGFLSKASLHGGNLEAGVVFSPKELSWYGEDDSANCISDKLPINWDEETIITDATQLCSGKGMPELDGEFVAAPISYFTICSLTKTGCLLRPNTDDTKSYQVWYAENYACECKGENIIWPDNTPRQVKVTWNIKDETHSIYIPVFDEFGRMAATALPELEIDDAWNLLGAFPTLPAEDGFDGEVLDESHSVALNCQQEASGSNYYINKMMLLIEHVAQKQTELDPFNWEQWCYRLEQIFCQMSKSAAIFYFKEININPLSPLWAAPFRPLFAEDSSTEQGRLYESLLRKIEHSLELNQLITLGGKGE</sequence>
<gene>
    <name evidence="1" type="ORF">ADS77_00495</name>
</gene>
<comment type="caution">
    <text evidence="1">The sequence shown here is derived from an EMBL/GenBank/DDBJ whole genome shotgun (WGS) entry which is preliminary data.</text>
</comment>
<proteinExistence type="predicted"/>